<organism evidence="1">
    <name type="scientific">Spodoptera frugiperda</name>
    <name type="common">Fall armyworm</name>
    <dbReference type="NCBI Taxonomy" id="7108"/>
    <lineage>
        <taxon>Eukaryota</taxon>
        <taxon>Metazoa</taxon>
        <taxon>Ecdysozoa</taxon>
        <taxon>Arthropoda</taxon>
        <taxon>Hexapoda</taxon>
        <taxon>Insecta</taxon>
        <taxon>Pterygota</taxon>
        <taxon>Neoptera</taxon>
        <taxon>Endopterygota</taxon>
        <taxon>Lepidoptera</taxon>
        <taxon>Glossata</taxon>
        <taxon>Ditrysia</taxon>
        <taxon>Noctuoidea</taxon>
        <taxon>Noctuidae</taxon>
        <taxon>Amphipyrinae</taxon>
        <taxon>Spodoptera</taxon>
    </lineage>
</organism>
<reference evidence="1" key="1">
    <citation type="submission" date="2016-07" db="EMBL/GenBank/DDBJ databases">
        <authorList>
            <person name="Bretaudeau A."/>
        </authorList>
    </citation>
    <scope>NUCLEOTIDE SEQUENCE</scope>
    <source>
        <strain evidence="1">Rice</strain>
        <tissue evidence="1">Whole body</tissue>
    </source>
</reference>
<dbReference type="AlphaFoldDB" id="A0A2H1VJQ1"/>
<dbReference type="EMBL" id="ODYU01002932">
    <property type="protein sequence ID" value="SOQ41050.1"/>
    <property type="molecule type" value="Genomic_DNA"/>
</dbReference>
<evidence type="ECO:0000313" key="1">
    <source>
        <dbReference type="EMBL" id="SOQ41050.1"/>
    </source>
</evidence>
<gene>
    <name evidence="1" type="ORF">SFRICE_005083</name>
</gene>
<accession>A0A2H1VJQ1</accession>
<protein>
    <submittedName>
        <fullName evidence="1">SFRICE_005083</fullName>
    </submittedName>
</protein>
<sequence>MSPFSGRKKIQRAIHSGVVLVEQRATLARHPKAVLMNKNGSRYYAMKLIECDIFVTERTIKFLNYFSFGFIISSVWQYRKVEKTAEIANPKLDNPRIDESRLPRWPSGCKCDCRVRGLGFDSRVGRSITGLFSVFRIFLSDSTESGNVPVAILRVI</sequence>
<name>A0A2H1VJQ1_SPOFR</name>
<proteinExistence type="predicted"/>